<dbReference type="SUPFAM" id="SSF53756">
    <property type="entry name" value="UDP-Glycosyltransferase/glycogen phosphorylase"/>
    <property type="match status" value="1"/>
</dbReference>
<dbReference type="RefSeq" id="WP_309560583.1">
    <property type="nucleotide sequence ID" value="NZ_JAVJIU010000001.1"/>
</dbReference>
<name>A0ABU1EMV1_9FLAO</name>
<organism evidence="1 2">
    <name type="scientific">Christiangramia sediminicola</name>
    <dbReference type="NCBI Taxonomy" id="3073267"/>
    <lineage>
        <taxon>Bacteria</taxon>
        <taxon>Pseudomonadati</taxon>
        <taxon>Bacteroidota</taxon>
        <taxon>Flavobacteriia</taxon>
        <taxon>Flavobacteriales</taxon>
        <taxon>Flavobacteriaceae</taxon>
        <taxon>Christiangramia</taxon>
    </lineage>
</organism>
<comment type="caution">
    <text evidence="1">The sequence shown here is derived from an EMBL/GenBank/DDBJ whole genome shotgun (WGS) entry which is preliminary data.</text>
</comment>
<proteinExistence type="predicted"/>
<accession>A0ABU1EMV1</accession>
<dbReference type="EMBL" id="JAVJIU010000001">
    <property type="protein sequence ID" value="MDR5589709.1"/>
    <property type="molecule type" value="Genomic_DNA"/>
</dbReference>
<protein>
    <submittedName>
        <fullName evidence="1">UDP-glycosyltransferase</fullName>
    </submittedName>
</protein>
<dbReference type="Proteomes" id="UP001257234">
    <property type="component" value="Unassembled WGS sequence"/>
</dbReference>
<reference evidence="2" key="1">
    <citation type="submission" date="2023-07" db="EMBL/GenBank/DDBJ databases">
        <title>Christiangramia sp. SM2212., a novel bacterium of the family Flavobacteriaceae isolated from the sea sediment.</title>
        <authorList>
            <person name="Wang J."/>
            <person name="Zhang X."/>
        </authorList>
    </citation>
    <scope>NUCLEOTIDE SEQUENCE [LARGE SCALE GENOMIC DNA]</scope>
    <source>
        <strain evidence="2">SM2212</strain>
    </source>
</reference>
<gene>
    <name evidence="1" type="ORF">RE431_03600</name>
</gene>
<sequence>MDKKILIVAESIDVEDSSGTKGRVALIKNLKQIGFNVKVFHYTRKDIQLEEIPCKAIKENRNSFLFYLSRFERLLRLKLKLDFHIPLEKLFGFSFTLYNDRNSIIDELKGSEELDSDLIITLSKGGSFRPHHALLKMPELHHKWLAYIHDPYPAHLYPRPFAWVEAGYFQKWKFIHDISKNAAYSAFPSKLLMEWMGSYFPNFLKTGYIIPHQLFDSKTEGIELPEFFNPDNFNLLHAGTLLDPRNPKSLVRAFEKFLKRNSNARGHSKLIFLGGKNVFSSWLEDYEKHLKELKVSESYISFDKVRKMQQNAAVNIILEAKSEISPFLPGKFPHCVQADKPILLLGPKLSESKRLLGEDYRYWSEIDDEDKIADIIESLYLNWKNYQGTEGLNRTDLINYLSTPYLREVLGKIQSSQP</sequence>
<evidence type="ECO:0000313" key="1">
    <source>
        <dbReference type="EMBL" id="MDR5589709.1"/>
    </source>
</evidence>
<evidence type="ECO:0000313" key="2">
    <source>
        <dbReference type="Proteomes" id="UP001257234"/>
    </source>
</evidence>
<keyword evidence="2" id="KW-1185">Reference proteome</keyword>